<dbReference type="InterPro" id="IPR010982">
    <property type="entry name" value="Lambda_DNA-bd_dom_sf"/>
</dbReference>
<evidence type="ECO:0000259" key="2">
    <source>
        <dbReference type="PROSITE" id="PS50943"/>
    </source>
</evidence>
<protein>
    <submittedName>
        <fullName evidence="3">RstR phage-related transcriptional repressor</fullName>
    </submittedName>
</protein>
<dbReference type="Pfam" id="PF01381">
    <property type="entry name" value="HTH_3"/>
    <property type="match status" value="1"/>
</dbReference>
<feature type="domain" description="HTH cro/C1-type" evidence="2">
    <location>
        <begin position="15"/>
        <end position="69"/>
    </location>
</feature>
<dbReference type="InterPro" id="IPR001387">
    <property type="entry name" value="Cro/C1-type_HTH"/>
</dbReference>
<dbReference type="PROSITE" id="PS50943">
    <property type="entry name" value="HTH_CROC1"/>
    <property type="match status" value="1"/>
</dbReference>
<dbReference type="AlphaFoldDB" id="A0A486XW56"/>
<dbReference type="PANTHER" id="PTHR46558">
    <property type="entry name" value="TRACRIPTIONAL REGULATORY PROTEIN-RELATED-RELATED"/>
    <property type="match status" value="1"/>
</dbReference>
<proteinExistence type="predicted"/>
<dbReference type="SMART" id="SM00530">
    <property type="entry name" value="HTH_XRE"/>
    <property type="match status" value="1"/>
</dbReference>
<dbReference type="EMBL" id="CAAJGR010000016">
    <property type="protein sequence ID" value="VHO05967.1"/>
    <property type="molecule type" value="Genomic_DNA"/>
</dbReference>
<gene>
    <name evidence="3" type="ORF">BAL341_3038</name>
</gene>
<dbReference type="CDD" id="cd00093">
    <property type="entry name" value="HTH_XRE"/>
    <property type="match status" value="1"/>
</dbReference>
<organism evidence="3">
    <name type="scientific">Rheinheimera sp. BAL341</name>
    <dbReference type="NCBI Taxonomy" id="1708203"/>
    <lineage>
        <taxon>Bacteria</taxon>
        <taxon>Pseudomonadati</taxon>
        <taxon>Pseudomonadota</taxon>
        <taxon>Gammaproteobacteria</taxon>
        <taxon>Chromatiales</taxon>
        <taxon>Chromatiaceae</taxon>
        <taxon>Rheinheimera</taxon>
    </lineage>
</organism>
<accession>A0A486XW56</accession>
<evidence type="ECO:0000256" key="1">
    <source>
        <dbReference type="ARBA" id="ARBA00023125"/>
    </source>
</evidence>
<keyword evidence="1" id="KW-0238">DNA-binding</keyword>
<dbReference type="PANTHER" id="PTHR46558:SF11">
    <property type="entry name" value="HTH-TYPE TRANSCRIPTIONAL REGULATOR XRE"/>
    <property type="match status" value="1"/>
</dbReference>
<dbReference type="GO" id="GO:0003677">
    <property type="term" value="F:DNA binding"/>
    <property type="evidence" value="ECO:0007669"/>
    <property type="project" value="UniProtKB-KW"/>
</dbReference>
<evidence type="ECO:0000313" key="3">
    <source>
        <dbReference type="EMBL" id="VHO05967.1"/>
    </source>
</evidence>
<dbReference type="Gene3D" id="1.10.260.40">
    <property type="entry name" value="lambda repressor-like DNA-binding domains"/>
    <property type="match status" value="1"/>
</dbReference>
<sequence length="117" mass="12715">MAEEQAFYLELGQRLAGLRKQQGLTQTQLAEQLGIAQQTMAHYEGGKLRISVELLVLAAKVLNVPIASLLGEETSLHGKRGPASVLEKQLAQISLLPRAKQKFISQMLDTVLAQHGG</sequence>
<dbReference type="SUPFAM" id="SSF47413">
    <property type="entry name" value="lambda repressor-like DNA-binding domains"/>
    <property type="match status" value="1"/>
</dbReference>
<name>A0A486XW56_9GAMM</name>
<reference evidence="3" key="1">
    <citation type="submission" date="2019-04" db="EMBL/GenBank/DDBJ databases">
        <authorList>
            <person name="Brambilla D."/>
        </authorList>
    </citation>
    <scope>NUCLEOTIDE SEQUENCE</scope>
    <source>
        <strain evidence="3">BAL1</strain>
    </source>
</reference>